<comment type="caution">
    <text evidence="1">The sequence shown here is derived from an EMBL/GenBank/DDBJ whole genome shotgun (WGS) entry which is preliminary data.</text>
</comment>
<gene>
    <name evidence="1" type="ORF">SDC9_132598</name>
</gene>
<name>A0A645D8J3_9ZZZZ</name>
<accession>A0A645D8J3</accession>
<evidence type="ECO:0000313" key="1">
    <source>
        <dbReference type="EMBL" id="MPM85517.1"/>
    </source>
</evidence>
<sequence length="128" mass="13644">MKLASVFAVFLLAFTFAVPVHAIGTENVALEVGPSDLFASVPLCTYWYTKADRQGITPQMTITNHGFSPITVTGTNLPGSMAVIAGIPCNIIPSMRQDFVLTENPSGQSVQKRADKQAVIFTISKIGG</sequence>
<reference evidence="1" key="1">
    <citation type="submission" date="2019-08" db="EMBL/GenBank/DDBJ databases">
        <authorList>
            <person name="Kucharzyk K."/>
            <person name="Murdoch R.W."/>
            <person name="Higgins S."/>
            <person name="Loffler F."/>
        </authorList>
    </citation>
    <scope>NUCLEOTIDE SEQUENCE</scope>
</reference>
<dbReference type="AlphaFoldDB" id="A0A645D8J3"/>
<organism evidence="1">
    <name type="scientific">bioreactor metagenome</name>
    <dbReference type="NCBI Taxonomy" id="1076179"/>
    <lineage>
        <taxon>unclassified sequences</taxon>
        <taxon>metagenomes</taxon>
        <taxon>ecological metagenomes</taxon>
    </lineage>
</organism>
<protein>
    <submittedName>
        <fullName evidence="1">Uncharacterized protein</fullName>
    </submittedName>
</protein>
<dbReference type="EMBL" id="VSSQ01033803">
    <property type="protein sequence ID" value="MPM85517.1"/>
    <property type="molecule type" value="Genomic_DNA"/>
</dbReference>
<proteinExistence type="predicted"/>